<dbReference type="InterPro" id="IPR041492">
    <property type="entry name" value="HAD_2"/>
</dbReference>
<dbReference type="InterPro" id="IPR023214">
    <property type="entry name" value="HAD_sf"/>
</dbReference>
<keyword evidence="1" id="KW-0547">Nucleotide-binding</keyword>
<dbReference type="SFLD" id="SFLDG01129">
    <property type="entry name" value="C1.5:_HAD__Beta-PGM__Phosphata"/>
    <property type="match status" value="1"/>
</dbReference>
<accession>A0A0M8MB57</accession>
<dbReference type="InterPro" id="IPR023198">
    <property type="entry name" value="PGP-like_dom2"/>
</dbReference>
<gene>
    <name evidence="1" type="ORF">AM493_02335</name>
</gene>
<dbReference type="Gene3D" id="1.10.150.240">
    <property type="entry name" value="Putative phosphatase, domain 2"/>
    <property type="match status" value="1"/>
</dbReference>
<dbReference type="SFLD" id="SFLDG01135">
    <property type="entry name" value="C1.5.6:_HAD__Beta-PGM__Phospha"/>
    <property type="match status" value="1"/>
</dbReference>
<keyword evidence="2" id="KW-1185">Reference proteome</keyword>
<dbReference type="EMBL" id="LIYD01000005">
    <property type="protein sequence ID" value="KOS05004.1"/>
    <property type="molecule type" value="Genomic_DNA"/>
</dbReference>
<dbReference type="PATRIC" id="fig|1202724.3.peg.481"/>
<dbReference type="InterPro" id="IPR036412">
    <property type="entry name" value="HAD-like_sf"/>
</dbReference>
<evidence type="ECO:0000313" key="2">
    <source>
        <dbReference type="Proteomes" id="UP000037755"/>
    </source>
</evidence>
<dbReference type="PRINTS" id="PR00413">
    <property type="entry name" value="HADHALOGNASE"/>
</dbReference>
<protein>
    <submittedName>
        <fullName evidence="1">ABC transporter ATP-binding protein</fullName>
    </submittedName>
</protein>
<dbReference type="RefSeq" id="WP_054406062.1">
    <property type="nucleotide sequence ID" value="NZ_FOYA01000004.1"/>
</dbReference>
<dbReference type="Pfam" id="PF13419">
    <property type="entry name" value="HAD_2"/>
    <property type="match status" value="1"/>
</dbReference>
<dbReference type="SUPFAM" id="SSF56784">
    <property type="entry name" value="HAD-like"/>
    <property type="match status" value="1"/>
</dbReference>
<dbReference type="OrthoDB" id="9797743at2"/>
<name>A0A0M8MB57_9FLAO</name>
<organism evidence="1 2">
    <name type="scientific">Flavobacterium akiainvivens</name>
    <dbReference type="NCBI Taxonomy" id="1202724"/>
    <lineage>
        <taxon>Bacteria</taxon>
        <taxon>Pseudomonadati</taxon>
        <taxon>Bacteroidota</taxon>
        <taxon>Flavobacteriia</taxon>
        <taxon>Flavobacteriales</taxon>
        <taxon>Flavobacteriaceae</taxon>
        <taxon>Flavobacterium</taxon>
    </lineage>
</organism>
<keyword evidence="1" id="KW-0067">ATP-binding</keyword>
<dbReference type="Gene3D" id="3.40.50.1000">
    <property type="entry name" value="HAD superfamily/HAD-like"/>
    <property type="match status" value="1"/>
</dbReference>
<dbReference type="NCBIfam" id="TIGR01509">
    <property type="entry name" value="HAD-SF-IA-v3"/>
    <property type="match status" value="1"/>
</dbReference>
<sequence>MIKAVIFDMDGVVVDTEPLSHRANTKFYDAMGITVTDEVYSTFIGNSDRNILQKIKDMYTLDATVDDMLQQCLDYYCEAFDADETLELMPGVKDLIVDLYNNGVTILLASSSSKVKIERVFNRFGLNPYFSHKISGQDFEFSKPHPAIFLEAVAKSGFTADECIVIEDSTNGVKAAKAAGVYCIGYKNDEHTTQDTSLADQVISDFSQLNYQIIRDIK</sequence>
<dbReference type="Proteomes" id="UP000037755">
    <property type="component" value="Unassembled WGS sequence"/>
</dbReference>
<dbReference type="STRING" id="1202724.AM493_02335"/>
<reference evidence="1 2" key="1">
    <citation type="submission" date="2015-08" db="EMBL/GenBank/DDBJ databases">
        <title>Whole genome sequence of Flavobacterium akiainvivens IK-1T, from decaying Wikstroemia oahuensis, an endemic Hawaiian shrub.</title>
        <authorList>
            <person name="Wan X."/>
            <person name="Hou S."/>
            <person name="Saito J."/>
            <person name="Donachie S."/>
        </authorList>
    </citation>
    <scope>NUCLEOTIDE SEQUENCE [LARGE SCALE GENOMIC DNA]</scope>
    <source>
        <strain evidence="1 2">IK-1</strain>
    </source>
</reference>
<evidence type="ECO:0000313" key="1">
    <source>
        <dbReference type="EMBL" id="KOS05004.1"/>
    </source>
</evidence>
<proteinExistence type="predicted"/>
<dbReference type="NCBIfam" id="TIGR01549">
    <property type="entry name" value="HAD-SF-IA-v1"/>
    <property type="match status" value="1"/>
</dbReference>
<dbReference type="PANTHER" id="PTHR18901:SF38">
    <property type="entry name" value="PSEUDOURIDINE-5'-PHOSPHATASE"/>
    <property type="match status" value="1"/>
</dbReference>
<dbReference type="AlphaFoldDB" id="A0A0M8MB57"/>
<dbReference type="PANTHER" id="PTHR18901">
    <property type="entry name" value="2-DEOXYGLUCOSE-6-PHOSPHATE PHOSPHATASE 2"/>
    <property type="match status" value="1"/>
</dbReference>
<dbReference type="GO" id="GO:0005524">
    <property type="term" value="F:ATP binding"/>
    <property type="evidence" value="ECO:0007669"/>
    <property type="project" value="UniProtKB-KW"/>
</dbReference>
<dbReference type="SFLD" id="SFLDS00003">
    <property type="entry name" value="Haloacid_Dehalogenase"/>
    <property type="match status" value="1"/>
</dbReference>
<comment type="caution">
    <text evidence="1">The sequence shown here is derived from an EMBL/GenBank/DDBJ whole genome shotgun (WGS) entry which is preliminary data.</text>
</comment>
<dbReference type="InterPro" id="IPR006439">
    <property type="entry name" value="HAD-SF_hydro_IA"/>
</dbReference>